<dbReference type="GO" id="GO:0004252">
    <property type="term" value="F:serine-type endopeptidase activity"/>
    <property type="evidence" value="ECO:0007669"/>
    <property type="project" value="UniProtKB-UniRule"/>
</dbReference>
<evidence type="ECO:0000256" key="11">
    <source>
        <dbReference type="PROSITE-ProRule" id="PRU01032"/>
    </source>
</evidence>
<dbReference type="InterPro" id="IPR000209">
    <property type="entry name" value="Peptidase_S8/S53_dom"/>
</dbReference>
<dbReference type="InterPro" id="IPR015366">
    <property type="entry name" value="S53_propep"/>
</dbReference>
<dbReference type="GO" id="GO:0008240">
    <property type="term" value="F:tripeptidyl-peptidase activity"/>
    <property type="evidence" value="ECO:0007669"/>
    <property type="project" value="UniProtKB-EC"/>
</dbReference>
<dbReference type="GO" id="GO:0005576">
    <property type="term" value="C:extracellular region"/>
    <property type="evidence" value="ECO:0007669"/>
    <property type="project" value="UniProtKB-SubCell"/>
</dbReference>
<dbReference type="CDD" id="cd11377">
    <property type="entry name" value="Pro-peptidase_S53"/>
    <property type="match status" value="1"/>
</dbReference>
<dbReference type="InterPro" id="IPR030400">
    <property type="entry name" value="Sedolisin_dom"/>
</dbReference>
<evidence type="ECO:0000256" key="5">
    <source>
        <dbReference type="ARBA" id="ARBA00022670"/>
    </source>
</evidence>
<feature type="active site" description="Charge relay system" evidence="11">
    <location>
        <position position="286"/>
    </location>
</feature>
<comment type="catalytic activity">
    <reaction evidence="1">
        <text>Release of an N-terminal tripeptide from a polypeptide.</text>
        <dbReference type="EC" id="3.4.14.10"/>
    </reaction>
</comment>
<gene>
    <name evidence="14" type="ORF">CPB84DRAFT_1849494</name>
</gene>
<feature type="domain" description="Peptidase S53" evidence="13">
    <location>
        <begin position="219"/>
        <end position="629"/>
    </location>
</feature>
<dbReference type="InterPro" id="IPR050819">
    <property type="entry name" value="Tripeptidyl-peptidase_I"/>
</dbReference>
<feature type="active site" description="Charge relay system" evidence="11">
    <location>
        <position position="552"/>
    </location>
</feature>
<keyword evidence="10" id="KW-0865">Zymogen</keyword>
<protein>
    <recommendedName>
        <fullName evidence="4">tripeptidyl-peptidase II</fullName>
        <ecNumber evidence="4">3.4.14.10</ecNumber>
    </recommendedName>
</protein>
<keyword evidence="7 11" id="KW-0378">Hydrolase</keyword>
<sequence length="630" mass="68496">MFSKFLALLLLGVVARALSPYVLHEKRAALPSGWNVGRRFDADEVLPLRFGLRQSNLNKLEDWLLEVSHPESSKYGNHWTAGQVADAFAPSQASIDTVHSWLASQGVDKSRLRISPTRGWIMVNATVREAERLLKTEYNVYEHAEGDQHIGCESYHLPEHVSPHVELVTPSLHFDTILKKRGSSVRPAKRIGLPGVGIKPKTTGTIDGIWNDLQNCSSVITPMCLRALYHFVYEPVSADRNSFGIVRPRFFNQQYSKDLVGKSPKIVSVDGGFVQTLDAGFDYNGESNLDLQYGLNLVNMFGAQQNVTLYQVGDLVQGALNSFIFPTRVMIILTMQELPSTISWMRWMGATAHSAEEMILMRKAFIRIATITDCGIVKPANVISTSYGYNEAELTPFYTARQCAEYGKLGLMGVTVLYSSGDNGVAGNQGLCLNPDGHESPSAPTFNPGFPSSCPFVTSVGATQINPGAKVTDPESACQQVISSGGGFSNYFSMPRYQEPAVKNYLNKYKPAYPASIWNSTGISRGYPDISANGANYAVAVGGRFYQVYGTSAASPVVGAILTMVNDIRITAGKGPIGFINPAGAFNDITSGSNPGCNTDGFTAVPGWDPVTGLGTPNFPELVSRWLMLP</sequence>
<feature type="binding site" evidence="11">
    <location>
        <position position="589"/>
    </location>
    <ligand>
        <name>Ca(2+)</name>
        <dbReference type="ChEBI" id="CHEBI:29108"/>
    </ligand>
</feature>
<evidence type="ECO:0000313" key="14">
    <source>
        <dbReference type="EMBL" id="KAF8888934.1"/>
    </source>
</evidence>
<evidence type="ECO:0000256" key="1">
    <source>
        <dbReference type="ARBA" id="ARBA00001910"/>
    </source>
</evidence>
<evidence type="ECO:0000256" key="4">
    <source>
        <dbReference type="ARBA" id="ARBA00012462"/>
    </source>
</evidence>
<evidence type="ECO:0000256" key="3">
    <source>
        <dbReference type="ARBA" id="ARBA00004239"/>
    </source>
</evidence>
<reference evidence="14" key="1">
    <citation type="submission" date="2020-11" db="EMBL/GenBank/DDBJ databases">
        <authorList>
            <consortium name="DOE Joint Genome Institute"/>
            <person name="Ahrendt S."/>
            <person name="Riley R."/>
            <person name="Andreopoulos W."/>
            <person name="LaButti K."/>
            <person name="Pangilinan J."/>
            <person name="Ruiz-duenas F.J."/>
            <person name="Barrasa J.M."/>
            <person name="Sanchez-Garcia M."/>
            <person name="Camarero S."/>
            <person name="Miyauchi S."/>
            <person name="Serrano A."/>
            <person name="Linde D."/>
            <person name="Babiker R."/>
            <person name="Drula E."/>
            <person name="Ayuso-Fernandez I."/>
            <person name="Pacheco R."/>
            <person name="Padilla G."/>
            <person name="Ferreira P."/>
            <person name="Barriuso J."/>
            <person name="Kellner H."/>
            <person name="Castanera R."/>
            <person name="Alfaro M."/>
            <person name="Ramirez L."/>
            <person name="Pisabarro A.G."/>
            <person name="Kuo A."/>
            <person name="Tritt A."/>
            <person name="Lipzen A."/>
            <person name="He G."/>
            <person name="Yan M."/>
            <person name="Ng V."/>
            <person name="Cullen D."/>
            <person name="Martin F."/>
            <person name="Rosso M.-N."/>
            <person name="Henrissat B."/>
            <person name="Hibbett D."/>
            <person name="Martinez A.T."/>
            <person name="Grigoriev I.V."/>
        </authorList>
    </citation>
    <scope>NUCLEOTIDE SEQUENCE</scope>
    <source>
        <strain evidence="14">AH 44721</strain>
    </source>
</reference>
<evidence type="ECO:0000256" key="9">
    <source>
        <dbReference type="ARBA" id="ARBA00022837"/>
    </source>
</evidence>
<dbReference type="InterPro" id="IPR036852">
    <property type="entry name" value="Peptidase_S8/S53_dom_sf"/>
</dbReference>
<evidence type="ECO:0000256" key="6">
    <source>
        <dbReference type="ARBA" id="ARBA00022723"/>
    </source>
</evidence>
<dbReference type="AlphaFoldDB" id="A0A9P5NG50"/>
<feature type="signal peptide" evidence="12">
    <location>
        <begin position="1"/>
        <end position="17"/>
    </location>
</feature>
<comment type="subcellular location">
    <subcellularLocation>
        <location evidence="3">Secreted</location>
        <location evidence="3">Extracellular space</location>
    </subcellularLocation>
</comment>
<evidence type="ECO:0000256" key="8">
    <source>
        <dbReference type="ARBA" id="ARBA00022825"/>
    </source>
</evidence>
<dbReference type="SUPFAM" id="SSF52743">
    <property type="entry name" value="Subtilisin-like"/>
    <property type="match status" value="1"/>
</dbReference>
<keyword evidence="8 11" id="KW-0720">Serine protease</keyword>
<name>A0A9P5NG50_GYMJU</name>
<evidence type="ECO:0000256" key="12">
    <source>
        <dbReference type="SAM" id="SignalP"/>
    </source>
</evidence>
<keyword evidence="12" id="KW-0732">Signal</keyword>
<feature type="active site" description="Charge relay system" evidence="11">
    <location>
        <position position="290"/>
    </location>
</feature>
<dbReference type="GO" id="GO:0006508">
    <property type="term" value="P:proteolysis"/>
    <property type="evidence" value="ECO:0007669"/>
    <property type="project" value="UniProtKB-KW"/>
</dbReference>
<dbReference type="EC" id="3.4.14.10" evidence="4"/>
<dbReference type="Gene3D" id="3.40.50.200">
    <property type="entry name" value="Peptidase S8/S53 domain"/>
    <property type="match status" value="1"/>
</dbReference>
<feature type="binding site" evidence="11">
    <location>
        <position position="609"/>
    </location>
    <ligand>
        <name>Ca(2+)</name>
        <dbReference type="ChEBI" id="CHEBI:29108"/>
    </ligand>
</feature>
<keyword evidence="5 11" id="KW-0645">Protease</keyword>
<dbReference type="SUPFAM" id="SSF54897">
    <property type="entry name" value="Protease propeptides/inhibitors"/>
    <property type="match status" value="1"/>
</dbReference>
<dbReference type="SMART" id="SM00944">
    <property type="entry name" value="Pro-kuma_activ"/>
    <property type="match status" value="1"/>
</dbReference>
<comment type="cofactor">
    <cofactor evidence="11">
        <name>Ca(2+)</name>
        <dbReference type="ChEBI" id="CHEBI:29108"/>
    </cofactor>
    <text evidence="11">Binds 1 Ca(2+) ion per subunit.</text>
</comment>
<dbReference type="PANTHER" id="PTHR14218:SF19">
    <property type="entry name" value="SERINE PROTEASE AORO, PUTATIVE (AFU_ORTHOLOGUE AFUA_6G10250)-RELATED"/>
    <property type="match status" value="1"/>
</dbReference>
<dbReference type="PANTHER" id="PTHR14218">
    <property type="entry name" value="PROTEASE S8 TRIPEPTIDYL PEPTIDASE I CLN2"/>
    <property type="match status" value="1"/>
</dbReference>
<feature type="binding site" evidence="11">
    <location>
        <position position="588"/>
    </location>
    <ligand>
        <name>Ca(2+)</name>
        <dbReference type="ChEBI" id="CHEBI:29108"/>
    </ligand>
</feature>
<evidence type="ECO:0000259" key="13">
    <source>
        <dbReference type="PROSITE" id="PS51695"/>
    </source>
</evidence>
<dbReference type="Pfam" id="PF09286">
    <property type="entry name" value="Pro-kuma_activ"/>
    <property type="match status" value="1"/>
</dbReference>
<comment type="function">
    <text evidence="2">Secreted tripeptidyl-peptidase which degrades proteins at acidic pHs and is involved in virulence.</text>
</comment>
<keyword evidence="6 11" id="KW-0479">Metal-binding</keyword>
<dbReference type="EMBL" id="JADNYJ010000082">
    <property type="protein sequence ID" value="KAF8888934.1"/>
    <property type="molecule type" value="Genomic_DNA"/>
</dbReference>
<dbReference type="CDD" id="cd04056">
    <property type="entry name" value="Peptidases_S53"/>
    <property type="match status" value="1"/>
</dbReference>
<keyword evidence="9 11" id="KW-0106">Calcium</keyword>
<evidence type="ECO:0000313" key="15">
    <source>
        <dbReference type="Proteomes" id="UP000724874"/>
    </source>
</evidence>
<organism evidence="14 15">
    <name type="scientific">Gymnopilus junonius</name>
    <name type="common">Spectacular rustgill mushroom</name>
    <name type="synonym">Gymnopilus spectabilis subsp. junonius</name>
    <dbReference type="NCBI Taxonomy" id="109634"/>
    <lineage>
        <taxon>Eukaryota</taxon>
        <taxon>Fungi</taxon>
        <taxon>Dikarya</taxon>
        <taxon>Basidiomycota</taxon>
        <taxon>Agaricomycotina</taxon>
        <taxon>Agaricomycetes</taxon>
        <taxon>Agaricomycetidae</taxon>
        <taxon>Agaricales</taxon>
        <taxon>Agaricineae</taxon>
        <taxon>Hymenogastraceae</taxon>
        <taxon>Gymnopilus</taxon>
    </lineage>
</organism>
<dbReference type="OrthoDB" id="409122at2759"/>
<evidence type="ECO:0000256" key="7">
    <source>
        <dbReference type="ARBA" id="ARBA00022801"/>
    </source>
</evidence>
<dbReference type="Proteomes" id="UP000724874">
    <property type="component" value="Unassembled WGS sequence"/>
</dbReference>
<dbReference type="Pfam" id="PF00082">
    <property type="entry name" value="Peptidase_S8"/>
    <property type="match status" value="1"/>
</dbReference>
<proteinExistence type="predicted"/>
<feature type="binding site" evidence="11">
    <location>
        <position position="607"/>
    </location>
    <ligand>
        <name>Ca(2+)</name>
        <dbReference type="ChEBI" id="CHEBI:29108"/>
    </ligand>
</feature>
<evidence type="ECO:0000256" key="2">
    <source>
        <dbReference type="ARBA" id="ARBA00002451"/>
    </source>
</evidence>
<feature type="chain" id="PRO_5040385251" description="tripeptidyl-peptidase II" evidence="12">
    <location>
        <begin position="18"/>
        <end position="630"/>
    </location>
</feature>
<accession>A0A9P5NG50</accession>
<evidence type="ECO:0000256" key="10">
    <source>
        <dbReference type="ARBA" id="ARBA00023145"/>
    </source>
</evidence>
<dbReference type="PROSITE" id="PS51695">
    <property type="entry name" value="SEDOLISIN"/>
    <property type="match status" value="1"/>
</dbReference>
<comment type="caution">
    <text evidence="14">The sequence shown here is derived from an EMBL/GenBank/DDBJ whole genome shotgun (WGS) entry which is preliminary data.</text>
</comment>
<keyword evidence="15" id="KW-1185">Reference proteome</keyword>
<dbReference type="GO" id="GO:0046872">
    <property type="term" value="F:metal ion binding"/>
    <property type="evidence" value="ECO:0007669"/>
    <property type="project" value="UniProtKB-UniRule"/>
</dbReference>